<evidence type="ECO:0000256" key="5">
    <source>
        <dbReference type="ARBA" id="ARBA00033726"/>
    </source>
</evidence>
<evidence type="ECO:0000256" key="7">
    <source>
        <dbReference type="SAM" id="MobiDB-lite"/>
    </source>
</evidence>
<dbReference type="EMBL" id="HBNS01040159">
    <property type="protein sequence ID" value="CAE4638318.1"/>
    <property type="molecule type" value="Transcribed_RNA"/>
</dbReference>
<dbReference type="PANTHER" id="PTHR44826:SF3">
    <property type="entry name" value="SPORE COAT PROTEIN SP85"/>
    <property type="match status" value="1"/>
</dbReference>
<evidence type="ECO:0000256" key="6">
    <source>
        <dbReference type="ARBA" id="ARBA00045806"/>
    </source>
</evidence>
<accession>A0A7S4S9T7</accession>
<protein>
    <recommendedName>
        <fullName evidence="2">Circumsporozoite protein</fullName>
    </recommendedName>
</protein>
<keyword evidence="3" id="KW-0748">Sporozoite</keyword>
<comment type="function">
    <text evidence="5">In the vertebrate host, binds to highly sulfated heparan sulfate proteoglycans (HSPGs) on the surface of host hepatocytes and is required for sporozoite invasion of the host hepatocytes.</text>
</comment>
<dbReference type="InterPro" id="IPR051860">
    <property type="entry name" value="Plasmodium_CSP_Invasion"/>
</dbReference>
<evidence type="ECO:0000256" key="3">
    <source>
        <dbReference type="ARBA" id="ARBA00022522"/>
    </source>
</evidence>
<keyword evidence="8" id="KW-1133">Transmembrane helix</keyword>
<feature type="region of interest" description="Disordered" evidence="7">
    <location>
        <begin position="1"/>
        <end position="67"/>
    </location>
</feature>
<name>A0A7S4S9T7_9STRA</name>
<keyword evidence="8" id="KW-0812">Transmembrane</keyword>
<dbReference type="AlphaFoldDB" id="A0A7S4S9T7"/>
<proteinExistence type="inferred from homology"/>
<keyword evidence="4" id="KW-0677">Repeat</keyword>
<evidence type="ECO:0000256" key="4">
    <source>
        <dbReference type="ARBA" id="ARBA00022737"/>
    </source>
</evidence>
<evidence type="ECO:0000256" key="1">
    <source>
        <dbReference type="ARBA" id="ARBA00006241"/>
    </source>
</evidence>
<evidence type="ECO:0000313" key="9">
    <source>
        <dbReference type="EMBL" id="CAE4638318.1"/>
    </source>
</evidence>
<keyword evidence="8" id="KW-0472">Membrane</keyword>
<feature type="compositionally biased region" description="Basic and acidic residues" evidence="7">
    <location>
        <begin position="147"/>
        <end position="167"/>
    </location>
</feature>
<feature type="compositionally biased region" description="Polar residues" evidence="7">
    <location>
        <begin position="348"/>
        <end position="362"/>
    </location>
</feature>
<comment type="function">
    <text evidence="6">Essential sporozoite protein. In the mosquito vector, required for sporozoite development in the oocyst, migration through the vector hemolymph and entry into the vector salivary glands. In the vertebrate host, required for sporozoite migration through the host dermis and infection of host hepatocytes. Binds to highly sulfated heparan sulfate proteoglycans (HSPGs) on the surface of host hepatocytes.</text>
</comment>
<evidence type="ECO:0000256" key="2">
    <source>
        <dbReference type="ARBA" id="ARBA00021911"/>
    </source>
</evidence>
<organism evidence="9">
    <name type="scientific">Ditylum brightwellii</name>
    <dbReference type="NCBI Taxonomy" id="49249"/>
    <lineage>
        <taxon>Eukaryota</taxon>
        <taxon>Sar</taxon>
        <taxon>Stramenopiles</taxon>
        <taxon>Ochrophyta</taxon>
        <taxon>Bacillariophyta</taxon>
        <taxon>Mediophyceae</taxon>
        <taxon>Lithodesmiophycidae</taxon>
        <taxon>Lithodesmiales</taxon>
        <taxon>Lithodesmiaceae</taxon>
        <taxon>Ditylum</taxon>
    </lineage>
</organism>
<dbReference type="PANTHER" id="PTHR44826">
    <property type="entry name" value="SPORE COAT PROTEIN SP85"/>
    <property type="match status" value="1"/>
</dbReference>
<evidence type="ECO:0000256" key="8">
    <source>
        <dbReference type="SAM" id="Phobius"/>
    </source>
</evidence>
<comment type="similarity">
    <text evidence="1">Belongs to the plasmodium circumsporozoite protein family.</text>
</comment>
<feature type="region of interest" description="Disordered" evidence="7">
    <location>
        <begin position="338"/>
        <end position="362"/>
    </location>
</feature>
<sequence length="569" mass="62430">MNNAMKSDDDVPTPTKDAGGGAIASKVPGVTHVKQDEGINETHSALRPSTDAFDNDPSTLQTPKISAPIKLLSKMKTGKKLYKNMGMFRNNNRQGVAWKKREAEKIRDDTLDMFPSVDPDDFQIEEPPFPYAEDQHPQVNNQTEEPPSPHREDEGSERPHTGNHMEEPPVTLGNNTVPSTVTFEVPDAQIPSDDLPTAHTINANDIIVPEAVCVEHPVQAEAVETMASNPEFVFLRKQNRLLLIVGVVIIVGLMSLIFTTSDLFSKKKTPTPDTGTAVPIPSLQQTPAPFLTLSPLILPTLSPLVHPAVLTLPPFEETPTPSSTITSVEPTLVPSMQHQVKPSMRPTMAQSTHPTGKHSMQPSITKSMEPIMAPSQEPIVKPSKQPSIIPSMQPTLKASMEPSKIPSLQPTFMTLSLVRSFAYGDSSWEYDHLLTINNTEIEILTLGNSSWTELCNPHDSPSPLCSGTNHDGPFLLYPNNGSDRVALYRCHTGVNHFFSRYAGCEGATTQSVLGYLSTQKTSETPRPLRRCYNPSGLVHFHWLDENCPQDPAIIQEGILGYVMNGTSPR</sequence>
<reference evidence="9" key="1">
    <citation type="submission" date="2021-01" db="EMBL/GenBank/DDBJ databases">
        <authorList>
            <person name="Corre E."/>
            <person name="Pelletier E."/>
            <person name="Niang G."/>
            <person name="Scheremetjew M."/>
            <person name="Finn R."/>
            <person name="Kale V."/>
            <person name="Holt S."/>
            <person name="Cochrane G."/>
            <person name="Meng A."/>
            <person name="Brown T."/>
            <person name="Cohen L."/>
        </authorList>
    </citation>
    <scope>NUCLEOTIDE SEQUENCE</scope>
    <source>
        <strain evidence="9">GSO104</strain>
    </source>
</reference>
<feature type="region of interest" description="Disordered" evidence="7">
    <location>
        <begin position="112"/>
        <end position="173"/>
    </location>
</feature>
<gene>
    <name evidence="9" type="ORF">DBRI00130_LOCUS31300</name>
</gene>
<feature type="transmembrane region" description="Helical" evidence="8">
    <location>
        <begin position="241"/>
        <end position="258"/>
    </location>
</feature>